<dbReference type="KEGG" id="mets:DK389_22690"/>
<feature type="domain" description="UspA" evidence="2">
    <location>
        <begin position="151"/>
        <end position="268"/>
    </location>
</feature>
<evidence type="ECO:0000313" key="3">
    <source>
        <dbReference type="EMBL" id="AWN42796.1"/>
    </source>
</evidence>
<dbReference type="AlphaFoldDB" id="A0A2U8WBV4"/>
<dbReference type="Proteomes" id="UP000245926">
    <property type="component" value="Chromosome"/>
</dbReference>
<keyword evidence="4" id="KW-1185">Reference proteome</keyword>
<proteinExistence type="inferred from homology"/>
<sequence>MTYASMMVAMDLTPQAPDRVRLAGHLADDFRARLIGVAAETPAYAVPPVGPTPASAYALAASNEIVLNDLRQAHAAFEEAAGGRSRVEWRSNLDFPLPFLVAQSAAADLVVVGRKTEPGPMLFSVNPGDLVMHLGRPVLVVPPGVDHLDAKRVAVGWKNTREARRAVQDALPFLKRASQVVVISVDDRDSAADPQDIVGFLQAHDVYATAVRRDTDGAAASEALIDAASEQAADLLVTGAYGHGRFREWAFGGVTRDLLAYAPICCLMSH</sequence>
<comment type="similarity">
    <text evidence="1">Belongs to the universal stress protein A family.</text>
</comment>
<evidence type="ECO:0000259" key="2">
    <source>
        <dbReference type="Pfam" id="PF00582"/>
    </source>
</evidence>
<dbReference type="SUPFAM" id="SSF52402">
    <property type="entry name" value="Adenine nucleotide alpha hydrolases-like"/>
    <property type="match status" value="2"/>
</dbReference>
<dbReference type="PANTHER" id="PTHR46268">
    <property type="entry name" value="STRESS RESPONSE PROTEIN NHAX"/>
    <property type="match status" value="1"/>
</dbReference>
<name>A0A2U8WBV4_9HYPH</name>
<dbReference type="RefSeq" id="WP_109892994.1">
    <property type="nucleotide sequence ID" value="NZ_CP029550.1"/>
</dbReference>
<dbReference type="EMBL" id="CP029550">
    <property type="protein sequence ID" value="AWN42796.1"/>
    <property type="molecule type" value="Genomic_DNA"/>
</dbReference>
<organism evidence="3 4">
    <name type="scientific">Methylobacterium durans</name>
    <dbReference type="NCBI Taxonomy" id="2202825"/>
    <lineage>
        <taxon>Bacteria</taxon>
        <taxon>Pseudomonadati</taxon>
        <taxon>Pseudomonadota</taxon>
        <taxon>Alphaproteobacteria</taxon>
        <taxon>Hyphomicrobiales</taxon>
        <taxon>Methylobacteriaceae</taxon>
        <taxon>Methylobacterium</taxon>
    </lineage>
</organism>
<accession>A0A2U8WBV4</accession>
<dbReference type="Gene3D" id="3.40.50.12370">
    <property type="match status" value="1"/>
</dbReference>
<protein>
    <submittedName>
        <fullName evidence="3">Universal stress protein UspA</fullName>
    </submittedName>
</protein>
<dbReference type="InterPro" id="IPR006016">
    <property type="entry name" value="UspA"/>
</dbReference>
<evidence type="ECO:0000313" key="4">
    <source>
        <dbReference type="Proteomes" id="UP000245926"/>
    </source>
</evidence>
<dbReference type="PANTHER" id="PTHR46268:SF15">
    <property type="entry name" value="UNIVERSAL STRESS PROTEIN HP_0031"/>
    <property type="match status" value="1"/>
</dbReference>
<reference evidence="4" key="1">
    <citation type="submission" date="2018-05" db="EMBL/GenBank/DDBJ databases">
        <title>Complete Genome Sequence of Methylobacterium sp. 17SD2-17.</title>
        <authorList>
            <person name="Srinivasan S."/>
        </authorList>
    </citation>
    <scope>NUCLEOTIDE SEQUENCE [LARGE SCALE GENOMIC DNA]</scope>
    <source>
        <strain evidence="4">17SD2-17</strain>
    </source>
</reference>
<dbReference type="Pfam" id="PF00582">
    <property type="entry name" value="Usp"/>
    <property type="match status" value="1"/>
</dbReference>
<evidence type="ECO:0000256" key="1">
    <source>
        <dbReference type="ARBA" id="ARBA00008791"/>
    </source>
</evidence>
<dbReference type="CDD" id="cd00293">
    <property type="entry name" value="USP-like"/>
    <property type="match status" value="1"/>
</dbReference>
<gene>
    <name evidence="3" type="ORF">DK389_22690</name>
</gene>
<dbReference type="OrthoDB" id="9804721at2"/>